<evidence type="ECO:0000256" key="1">
    <source>
        <dbReference type="ARBA" id="ARBA00023239"/>
    </source>
</evidence>
<dbReference type="SUPFAM" id="SSF51556">
    <property type="entry name" value="Metallo-dependent hydrolases"/>
    <property type="match status" value="1"/>
</dbReference>
<name>A0ABY4NXH2_9PSEU</name>
<dbReference type="PANTHER" id="PTHR21240">
    <property type="entry name" value="2-AMINO-3-CARBOXYLMUCONATE-6-SEMIALDEHYDE DECARBOXYLASE"/>
    <property type="match status" value="1"/>
</dbReference>
<dbReference type="InterPro" id="IPR006680">
    <property type="entry name" value="Amidohydro-rel"/>
</dbReference>
<dbReference type="Pfam" id="PF04909">
    <property type="entry name" value="Amidohydro_2"/>
    <property type="match status" value="1"/>
</dbReference>
<protein>
    <submittedName>
        <fullName evidence="3">Amidohydrolase</fullName>
    </submittedName>
</protein>
<dbReference type="InterPro" id="IPR032466">
    <property type="entry name" value="Metal_Hydrolase"/>
</dbReference>
<evidence type="ECO:0000313" key="4">
    <source>
        <dbReference type="Proteomes" id="UP000830158"/>
    </source>
</evidence>
<sequence>MSRVVDVHAHVLVSAAEALLANEPGLAAERAADARGAGAASAAVNRDQMTRLLPALTDPAARLAAMDDAGVDVQLVSPMPLHHYWAGRDLAVKFSALTNEGVLEHCAAAPDRLVGLGTVPLQHPDLAVEVLDRAVADGLRGVEVSTHVAGRELSDESLAAFWARAEALGAVVFVHPWGCTLGERLATAYLSNIVGQPAETTIALSRIVFSGLLDRHPRLKILAAHGGGYLPGYLGRGDHAWRVRPESRTCAHQPSSYLRRMWFDALVYTPDTLRALVTAVGPDRVLLGTDYPFDMGITDPLDRLTHACLPPKAAEAIRSGNARALLGSLPGTQEVPT</sequence>
<keyword evidence="1" id="KW-0456">Lyase</keyword>
<evidence type="ECO:0000313" key="3">
    <source>
        <dbReference type="EMBL" id="UQS24775.1"/>
    </source>
</evidence>
<dbReference type="RefSeq" id="WP_249465802.1">
    <property type="nucleotide sequence ID" value="NZ_CP091196.1"/>
</dbReference>
<proteinExistence type="predicted"/>
<feature type="domain" description="Amidohydrolase-related" evidence="2">
    <location>
        <begin position="5"/>
        <end position="327"/>
    </location>
</feature>
<dbReference type="EMBL" id="CP091196">
    <property type="protein sequence ID" value="UQS24775.1"/>
    <property type="molecule type" value="Genomic_DNA"/>
</dbReference>
<evidence type="ECO:0000259" key="2">
    <source>
        <dbReference type="Pfam" id="PF04909"/>
    </source>
</evidence>
<dbReference type="InterPro" id="IPR032465">
    <property type="entry name" value="ACMSD"/>
</dbReference>
<gene>
    <name evidence="3" type="ORF">L1857_19085</name>
</gene>
<accession>A0ABY4NXH2</accession>
<organism evidence="3 4">
    <name type="scientific">Amycolatopsis thermalba</name>
    <dbReference type="NCBI Taxonomy" id="944492"/>
    <lineage>
        <taxon>Bacteria</taxon>
        <taxon>Bacillati</taxon>
        <taxon>Actinomycetota</taxon>
        <taxon>Actinomycetes</taxon>
        <taxon>Pseudonocardiales</taxon>
        <taxon>Pseudonocardiaceae</taxon>
        <taxon>Amycolatopsis</taxon>
    </lineage>
</organism>
<keyword evidence="4" id="KW-1185">Reference proteome</keyword>
<reference evidence="3" key="1">
    <citation type="submission" date="2022-01" db="EMBL/GenBank/DDBJ databases">
        <title>PSI-footprinting approach for the identification of protein synthesis inhibitor producers.</title>
        <authorList>
            <person name="Handel F."/>
            <person name="Kulik A."/>
            <person name="Wex K.W."/>
            <person name="Berscheid A."/>
            <person name="Saur J.S."/>
            <person name="Winkler A."/>
            <person name="Wibberg D."/>
            <person name="Kalinowski J."/>
            <person name="Broetz-Oesterhelt H."/>
            <person name="Mast Y."/>
        </authorList>
    </citation>
    <scope>NUCLEOTIDE SEQUENCE</scope>
    <source>
        <strain evidence="3">KNN 49.3e</strain>
    </source>
</reference>
<dbReference type="PANTHER" id="PTHR21240:SF28">
    <property type="entry name" value="ISO-OROTATE DECARBOXYLASE (EUROFUNG)"/>
    <property type="match status" value="1"/>
</dbReference>
<dbReference type="Proteomes" id="UP000830158">
    <property type="component" value="Chromosome"/>
</dbReference>
<dbReference type="Gene3D" id="3.20.20.140">
    <property type="entry name" value="Metal-dependent hydrolases"/>
    <property type="match status" value="1"/>
</dbReference>